<evidence type="ECO:0000313" key="6">
    <source>
        <dbReference type="Proteomes" id="UP000828390"/>
    </source>
</evidence>
<dbReference type="PANTHER" id="PTHR12970:SF1">
    <property type="entry name" value="PROTEASOME ASSEMBLY CHAPERONE 2"/>
    <property type="match status" value="1"/>
</dbReference>
<dbReference type="PIRSF" id="PIRSF010044">
    <property type="entry name" value="UCP010044"/>
    <property type="match status" value="1"/>
</dbReference>
<comment type="similarity">
    <text evidence="3 4">Belongs to the PSMG2 family.</text>
</comment>
<evidence type="ECO:0000256" key="3">
    <source>
        <dbReference type="ARBA" id="ARBA00025745"/>
    </source>
</evidence>
<keyword evidence="6" id="KW-1185">Reference proteome</keyword>
<dbReference type="Proteomes" id="UP000828390">
    <property type="component" value="Unassembled WGS sequence"/>
</dbReference>
<dbReference type="GO" id="GO:0005634">
    <property type="term" value="C:nucleus"/>
    <property type="evidence" value="ECO:0007669"/>
    <property type="project" value="TreeGrafter"/>
</dbReference>
<evidence type="ECO:0000256" key="2">
    <source>
        <dbReference type="ARBA" id="ARBA00023186"/>
    </source>
</evidence>
<dbReference type="Pfam" id="PF09754">
    <property type="entry name" value="PAC2"/>
    <property type="match status" value="1"/>
</dbReference>
<proteinExistence type="inferred from homology"/>
<keyword evidence="2 4" id="KW-0143">Chaperone</keyword>
<dbReference type="EMBL" id="JAIWYP010000015">
    <property type="protein sequence ID" value="KAH3703454.1"/>
    <property type="molecule type" value="Genomic_DNA"/>
</dbReference>
<reference evidence="5" key="1">
    <citation type="journal article" date="2019" name="bioRxiv">
        <title>The Genome of the Zebra Mussel, Dreissena polymorpha: A Resource for Invasive Species Research.</title>
        <authorList>
            <person name="McCartney M.A."/>
            <person name="Auch B."/>
            <person name="Kono T."/>
            <person name="Mallez S."/>
            <person name="Zhang Y."/>
            <person name="Obille A."/>
            <person name="Becker A."/>
            <person name="Abrahante J.E."/>
            <person name="Garbe J."/>
            <person name="Badalamenti J.P."/>
            <person name="Herman A."/>
            <person name="Mangelson H."/>
            <person name="Liachko I."/>
            <person name="Sullivan S."/>
            <person name="Sone E.D."/>
            <person name="Koren S."/>
            <person name="Silverstein K.A.T."/>
            <person name="Beckman K.B."/>
            <person name="Gohl D.M."/>
        </authorList>
    </citation>
    <scope>NUCLEOTIDE SEQUENCE</scope>
    <source>
        <strain evidence="5">Duluth1</strain>
        <tissue evidence="5">Whole animal</tissue>
    </source>
</reference>
<protein>
    <recommendedName>
        <fullName evidence="1 4">Proteasome assembly chaperone 2</fullName>
    </recommendedName>
</protein>
<gene>
    <name evidence="5" type="ORF">DPMN_078490</name>
</gene>
<comment type="caution">
    <text evidence="5">The sequence shown here is derived from an EMBL/GenBank/DDBJ whole genome shotgun (WGS) entry which is preliminary data.</text>
</comment>
<dbReference type="InterPro" id="IPR038389">
    <property type="entry name" value="PSMG2_sf"/>
</dbReference>
<dbReference type="PANTHER" id="PTHR12970">
    <property type="entry name" value="PROTEASOME ASSEMBLY CHAPERONE 2"/>
    <property type="match status" value="1"/>
</dbReference>
<comment type="function">
    <text evidence="4">Chaperone protein which promotes assembly of the 20S proteasome as part of a heterodimer with PSMG1.</text>
</comment>
<dbReference type="Gene3D" id="3.40.50.10900">
    <property type="entry name" value="PAC-like subunit"/>
    <property type="match status" value="2"/>
</dbReference>
<dbReference type="GO" id="GO:0043248">
    <property type="term" value="P:proteasome assembly"/>
    <property type="evidence" value="ECO:0007669"/>
    <property type="project" value="TreeGrafter"/>
</dbReference>
<reference evidence="5" key="2">
    <citation type="submission" date="2020-11" db="EMBL/GenBank/DDBJ databases">
        <authorList>
            <person name="McCartney M.A."/>
            <person name="Auch B."/>
            <person name="Kono T."/>
            <person name="Mallez S."/>
            <person name="Becker A."/>
            <person name="Gohl D.M."/>
            <person name="Silverstein K.A.T."/>
            <person name="Koren S."/>
            <person name="Bechman K.B."/>
            <person name="Herman A."/>
            <person name="Abrahante J.E."/>
            <person name="Garbe J."/>
        </authorList>
    </citation>
    <scope>NUCLEOTIDE SEQUENCE</scope>
    <source>
        <strain evidence="5">Duluth1</strain>
        <tissue evidence="5">Whole animal</tissue>
    </source>
</reference>
<organism evidence="5 6">
    <name type="scientific">Dreissena polymorpha</name>
    <name type="common">Zebra mussel</name>
    <name type="synonym">Mytilus polymorpha</name>
    <dbReference type="NCBI Taxonomy" id="45954"/>
    <lineage>
        <taxon>Eukaryota</taxon>
        <taxon>Metazoa</taxon>
        <taxon>Spiralia</taxon>
        <taxon>Lophotrochozoa</taxon>
        <taxon>Mollusca</taxon>
        <taxon>Bivalvia</taxon>
        <taxon>Autobranchia</taxon>
        <taxon>Heteroconchia</taxon>
        <taxon>Euheterodonta</taxon>
        <taxon>Imparidentia</taxon>
        <taxon>Neoheterodontei</taxon>
        <taxon>Myida</taxon>
        <taxon>Dreissenoidea</taxon>
        <taxon>Dreissenidae</taxon>
        <taxon>Dreissena</taxon>
    </lineage>
</organism>
<dbReference type="InterPro" id="IPR019151">
    <property type="entry name" value="Proteasome_assmbl_chaperone_2"/>
</dbReference>
<accession>A0A9D3YMB7</accession>
<name>A0A9D3YMB7_DREPO</name>
<evidence type="ECO:0000256" key="1">
    <source>
        <dbReference type="ARBA" id="ARBA00019186"/>
    </source>
</evidence>
<evidence type="ECO:0000256" key="4">
    <source>
        <dbReference type="PIRNR" id="PIRNR010044"/>
    </source>
</evidence>
<evidence type="ECO:0000313" key="5">
    <source>
        <dbReference type="EMBL" id="KAH3703454.1"/>
    </source>
</evidence>
<dbReference type="AlphaFoldDB" id="A0A9D3YMB7"/>
<dbReference type="GO" id="GO:0005829">
    <property type="term" value="C:cytosol"/>
    <property type="evidence" value="ECO:0007669"/>
    <property type="project" value="TreeGrafter"/>
</dbReference>
<comment type="subunit">
    <text evidence="4">Forms a heterodimer with PSMG1.</text>
</comment>
<dbReference type="OrthoDB" id="10260712at2759"/>
<dbReference type="InterPro" id="IPR016562">
    <property type="entry name" value="Proteasome_assmbl_chp_2_euk"/>
</dbReference>
<sequence length="278" mass="31427">MFVPRDNKPIDFKGFTLIYPALSVGNVAQLMADLLISTMTMHKVGYIQHPSLIPLVGNDPYAHPSATTCKVVTCCEVYDSVEHNVVIVQQRSPFIKGRRNAYKKWLAQWIRECGFSKVVIATSSSADERLDTQITGPQFRFVASDKIEADYGEMFRNFYEWDELERRQTFPAPSVLEAGDRGQGQLYIPGGGIAMALFNDLCSDTPVVLLLMFCSEGDNIPEAIELTNRINRWLGLILFHSRSIADASDVGVVKYTQWKIPVSWKLFFGSRFDQTLFH</sequence>